<gene>
    <name evidence="2" type="ORF">Anapl_00768</name>
</gene>
<evidence type="ECO:0000313" key="2">
    <source>
        <dbReference type="EMBL" id="EOB00459.1"/>
    </source>
</evidence>
<feature type="region of interest" description="Disordered" evidence="1">
    <location>
        <begin position="499"/>
        <end position="519"/>
    </location>
</feature>
<dbReference type="Proteomes" id="UP000296049">
    <property type="component" value="Unassembled WGS sequence"/>
</dbReference>
<dbReference type="AlphaFoldDB" id="R0L4F0"/>
<evidence type="ECO:0000256" key="1">
    <source>
        <dbReference type="SAM" id="MobiDB-lite"/>
    </source>
</evidence>
<name>R0L4F0_ANAPL</name>
<accession>R0L4F0</accession>
<proteinExistence type="predicted"/>
<protein>
    <submittedName>
        <fullName evidence="2">Uncharacterized protein</fullName>
    </submittedName>
</protein>
<reference evidence="3" key="1">
    <citation type="journal article" date="2013" name="Nat. Genet.">
        <title>The duck genome and transcriptome provide insight into an avian influenza virus reservoir species.</title>
        <authorList>
            <person name="Huang Y."/>
            <person name="Li Y."/>
            <person name="Burt D.W."/>
            <person name="Chen H."/>
            <person name="Zhang Y."/>
            <person name="Qian W."/>
            <person name="Kim H."/>
            <person name="Gan S."/>
            <person name="Zhao Y."/>
            <person name="Li J."/>
            <person name="Yi K."/>
            <person name="Feng H."/>
            <person name="Zhu P."/>
            <person name="Li B."/>
            <person name="Liu Q."/>
            <person name="Fairley S."/>
            <person name="Magor K.E."/>
            <person name="Du Z."/>
            <person name="Hu X."/>
            <person name="Goodman L."/>
            <person name="Tafer H."/>
            <person name="Vignal A."/>
            <person name="Lee T."/>
            <person name="Kim K.W."/>
            <person name="Sheng Z."/>
            <person name="An Y."/>
            <person name="Searle S."/>
            <person name="Herrero J."/>
            <person name="Groenen M.A."/>
            <person name="Crooijmans R.P."/>
            <person name="Faraut T."/>
            <person name="Cai Q."/>
            <person name="Webster R.G."/>
            <person name="Aldridge J.R."/>
            <person name="Warren W.C."/>
            <person name="Bartschat S."/>
            <person name="Kehr S."/>
            <person name="Marz M."/>
            <person name="Stadler P.F."/>
            <person name="Smith J."/>
            <person name="Kraus R.H."/>
            <person name="Zhao Y."/>
            <person name="Ren L."/>
            <person name="Fei J."/>
            <person name="Morisson M."/>
            <person name="Kaiser P."/>
            <person name="Griffin D.K."/>
            <person name="Rao M."/>
            <person name="Pitel F."/>
            <person name="Wang J."/>
            <person name="Li N."/>
        </authorList>
    </citation>
    <scope>NUCLEOTIDE SEQUENCE [LARGE SCALE GENOMIC DNA]</scope>
</reference>
<feature type="compositionally biased region" description="Low complexity" evidence="1">
    <location>
        <begin position="502"/>
        <end position="519"/>
    </location>
</feature>
<sequence>MPTQYLQLSGASPTASCESANILPLYCLWRATRREGFCLCAEPVLAYEAYLTSKGQLCFVPSMKSRAELLQMHSRPAVTQVTTWNKAERNPAHETVIANGWGTDKLILKAITTVAHGYQQDAGSPRPLCCITTWGDAITRVRTQPKHLVTILRNPSQLLKKEIGISPKEEFDALSRGKGYVMNEVCLQSLLLQDFAKKRLSRECLTTALNYMYRIIGGWTCHPNDKLMEGAPEQFHKNTLPVDRSSLLGFGGRLEQNWGANNVSGSFMEALGRNDADQQQHPARQSKQSPLDLVLPMSTRREVKFLQREENSADKRANCRTGKAESLSLTCWEGDAKIPLQICASVPVSGLQARSSRAHILHIQKWGVTGVGGALHGSSEVVLTMVTLSNISTSGFNHGTQIGAALQDWIGNQHTEKKSHSCLLDFRSVMAMDFSAGELQNKSDLGRATTIPDTVPFVINTPFMGKGRLQGTQLLTTLEFQSALLEQIHSEALVCQSHTRPHGTGNKAAATAHATQKKGQSPFQHFWTRWGEGNKTLPPPSITPQLNLIMRNSPGCSWEGFLAQEMRAEVKNTLWFPSVLVLSAWYSPDSADTNCQPDCFINCQKKGSDVAASDVFGRAMFCLNTPVRHRVRGTAKTRFQSTKQKRAVDLGSILGMSDKRFKLQCLDLFTSFYNIRVTVLAAADTSF</sequence>
<evidence type="ECO:0000313" key="3">
    <source>
        <dbReference type="Proteomes" id="UP000296049"/>
    </source>
</evidence>
<dbReference type="EMBL" id="KB743197">
    <property type="protein sequence ID" value="EOB00459.1"/>
    <property type="molecule type" value="Genomic_DNA"/>
</dbReference>
<organism evidence="2 3">
    <name type="scientific">Anas platyrhynchos</name>
    <name type="common">Mallard</name>
    <name type="synonym">Anas boschas</name>
    <dbReference type="NCBI Taxonomy" id="8839"/>
    <lineage>
        <taxon>Eukaryota</taxon>
        <taxon>Metazoa</taxon>
        <taxon>Chordata</taxon>
        <taxon>Craniata</taxon>
        <taxon>Vertebrata</taxon>
        <taxon>Euteleostomi</taxon>
        <taxon>Archelosauria</taxon>
        <taxon>Archosauria</taxon>
        <taxon>Dinosauria</taxon>
        <taxon>Saurischia</taxon>
        <taxon>Theropoda</taxon>
        <taxon>Coelurosauria</taxon>
        <taxon>Aves</taxon>
        <taxon>Neognathae</taxon>
        <taxon>Galloanserae</taxon>
        <taxon>Anseriformes</taxon>
        <taxon>Anatidae</taxon>
        <taxon>Anatinae</taxon>
        <taxon>Anas</taxon>
    </lineage>
</organism>
<keyword evidence="3" id="KW-1185">Reference proteome</keyword>